<dbReference type="InterPro" id="IPR045470">
    <property type="entry name" value="DUF6495"/>
</dbReference>
<gene>
    <name evidence="1" type="ORF">F8C82_07060</name>
</gene>
<dbReference type="Proteomes" id="UP000484164">
    <property type="component" value="Unassembled WGS sequence"/>
</dbReference>
<dbReference type="Pfam" id="PF20105">
    <property type="entry name" value="DUF6495"/>
    <property type="match status" value="1"/>
</dbReference>
<dbReference type="EMBL" id="WBVQ01000001">
    <property type="protein sequence ID" value="KAB2818155.1"/>
    <property type="molecule type" value="Genomic_DNA"/>
</dbReference>
<dbReference type="AlphaFoldDB" id="A0A6L3ZL02"/>
<accession>A0A6L3ZL02</accession>
<keyword evidence="2" id="KW-1185">Reference proteome</keyword>
<comment type="caution">
    <text evidence="1">The sequence shown here is derived from an EMBL/GenBank/DDBJ whole genome shotgun (WGS) entry which is preliminary data.</text>
</comment>
<proteinExistence type="predicted"/>
<reference evidence="1 2" key="1">
    <citation type="submission" date="2019-10" db="EMBL/GenBank/DDBJ databases">
        <title>Genome sequence of Phaeocystidibacter marisrubri JCM30614 (type strain).</title>
        <authorList>
            <person name="Bowman J.P."/>
        </authorList>
    </citation>
    <scope>NUCLEOTIDE SEQUENCE [LARGE SCALE GENOMIC DNA]</scope>
    <source>
        <strain evidence="1 2">JCM 30614</strain>
    </source>
</reference>
<evidence type="ECO:0000313" key="2">
    <source>
        <dbReference type="Proteomes" id="UP000484164"/>
    </source>
</evidence>
<protein>
    <submittedName>
        <fullName evidence="1">Uncharacterized protein</fullName>
    </submittedName>
</protein>
<dbReference type="OrthoDB" id="956723at2"/>
<name>A0A6L3ZL02_9FLAO</name>
<evidence type="ECO:0000313" key="1">
    <source>
        <dbReference type="EMBL" id="KAB2818155.1"/>
    </source>
</evidence>
<organism evidence="1 2">
    <name type="scientific">Phaeocystidibacter marisrubri</name>
    <dbReference type="NCBI Taxonomy" id="1577780"/>
    <lineage>
        <taxon>Bacteria</taxon>
        <taxon>Pseudomonadati</taxon>
        <taxon>Bacteroidota</taxon>
        <taxon>Flavobacteriia</taxon>
        <taxon>Flavobacteriales</taxon>
        <taxon>Phaeocystidibacteraceae</taxon>
        <taxon>Phaeocystidibacter</taxon>
    </lineage>
</organism>
<sequence>MKYRRLTKGEFEELHEEFIMFLSANTITGDDWKKIVSEDIETADKLMDMFSDIAFEKVLSSAKYVERVSEREVMSARFDDAEAEMIILRSTGESVIPANMPALEMKKALESKAFELIKGSKKYRLEREQEMFQLLMQNAIISDGTLFKQLKSLL</sequence>
<dbReference type="RefSeq" id="WP_151692843.1">
    <property type="nucleotide sequence ID" value="NZ_BMGX01000002.1"/>
</dbReference>